<comment type="similarity">
    <text evidence="1">Belongs to the complex I 51 kDa subunit family.</text>
</comment>
<dbReference type="PANTHER" id="PTHR43578">
    <property type="entry name" value="NADH-QUINONE OXIDOREDUCTASE SUBUNIT F"/>
    <property type="match status" value="1"/>
</dbReference>
<dbReference type="SUPFAM" id="SSF142019">
    <property type="entry name" value="Nqo1 FMN-binding domain-like"/>
    <property type="match status" value="1"/>
</dbReference>
<evidence type="ECO:0000256" key="5">
    <source>
        <dbReference type="ARBA" id="ARBA00023014"/>
    </source>
</evidence>
<feature type="domain" description="NADH-ubiquinone oxidoreductase 51kDa subunit iron-sulphur binding" evidence="6">
    <location>
        <begin position="431"/>
        <end position="476"/>
    </location>
</feature>
<keyword evidence="5" id="KW-0411">Iron-sulfur</keyword>
<dbReference type="InterPro" id="IPR036249">
    <property type="entry name" value="Thioredoxin-like_sf"/>
</dbReference>
<dbReference type="InterPro" id="IPR037207">
    <property type="entry name" value="Nuop51_4Fe4S-bd_sf"/>
</dbReference>
<sequence length="539" mass="58919">MSKVMTILFSLDSNSLLNGSKEYEEVMKALVKDHNMSEIVEIIETGSFGFYGKGVPIQILPDDLYYIVNSSGDIKEIFEEHLLKGRTVGHLLVEPYNLGPANLSKFKETRIVLRNVGFIDPNKIDEYIANDGYKALALALKMKPAEIIDIIKDSGLRGRGGAGFPTGLKWEMTLKSKSDKKYVLCNADEGEPGTFKDRLILEGDPHSIIEAMTIAGYAIGAQIGYIYIRGEYYNSIQKIQKAIDDAEKVGLLGQNIFGSDFSFKITVRPGAGAYVVGDETALMESLEGKIGRPRLKPPYPTDHGLYGKPTLINNVETFANIPWIILNGSKAFKAYGTERSRGTKVFSLMGNIANRGVVELPMGTTLREIIYGFGGGVANGKGLKMIQTGGTAGTFVLPNKLDTPVDYESIKNGISLGSGAVLVIDDENCAVDVGKKVAKFYMHESCGKCTPCREGTREIHTLLDEISKGAGKVEYLPRIIELAREISDTSFCGLGQSINIPVISLYENFKDEFIAHIGAQSCPTGVCEFEKAKVKVRSR</sequence>
<evidence type="ECO:0000313" key="7">
    <source>
        <dbReference type="EMBL" id="HGE75728.1"/>
    </source>
</evidence>
<dbReference type="FunFam" id="3.40.50.11540:FF:000001">
    <property type="entry name" value="NADH dehydrogenase [ubiquinone] flavoprotein 1, mitochondrial"/>
    <property type="match status" value="1"/>
</dbReference>
<dbReference type="GO" id="GO:0010181">
    <property type="term" value="F:FMN binding"/>
    <property type="evidence" value="ECO:0007669"/>
    <property type="project" value="InterPro"/>
</dbReference>
<dbReference type="GO" id="GO:0051539">
    <property type="term" value="F:4 iron, 4 sulfur cluster binding"/>
    <property type="evidence" value="ECO:0007669"/>
    <property type="project" value="UniProtKB-KW"/>
</dbReference>
<dbReference type="Gene3D" id="3.40.30.10">
    <property type="entry name" value="Glutaredoxin"/>
    <property type="match status" value="1"/>
</dbReference>
<dbReference type="Pfam" id="PF10589">
    <property type="entry name" value="NADH_4Fe-4S"/>
    <property type="match status" value="1"/>
</dbReference>
<dbReference type="Gene3D" id="3.40.50.11540">
    <property type="entry name" value="NADH-ubiquinone oxidoreductase 51kDa subunit"/>
    <property type="match status" value="1"/>
</dbReference>
<reference evidence="7" key="1">
    <citation type="journal article" date="2020" name="mSystems">
        <title>Genome- and Community-Level Interaction Insights into Carbon Utilization and Element Cycling Functions of Hydrothermarchaeota in Hydrothermal Sediment.</title>
        <authorList>
            <person name="Zhou Z."/>
            <person name="Liu Y."/>
            <person name="Xu W."/>
            <person name="Pan J."/>
            <person name="Luo Z.H."/>
            <person name="Li M."/>
        </authorList>
    </citation>
    <scope>NUCLEOTIDE SEQUENCE [LARGE SCALE GENOMIC DNA]</scope>
    <source>
        <strain evidence="7">SpSt-966</strain>
    </source>
</reference>
<dbReference type="PROSITE" id="PS00645">
    <property type="entry name" value="COMPLEX1_51K_2"/>
    <property type="match status" value="1"/>
</dbReference>
<keyword evidence="3" id="KW-0479">Metal-binding</keyword>
<dbReference type="EMBL" id="DTPE01000249">
    <property type="protein sequence ID" value="HGE75728.1"/>
    <property type="molecule type" value="Genomic_DNA"/>
</dbReference>
<proteinExistence type="inferred from homology"/>
<evidence type="ECO:0000259" key="6">
    <source>
        <dbReference type="SMART" id="SM00928"/>
    </source>
</evidence>
<dbReference type="AlphaFoldDB" id="A0A7V3RFM7"/>
<dbReference type="InterPro" id="IPR019575">
    <property type="entry name" value="Nuop51_4Fe4S-bd"/>
</dbReference>
<evidence type="ECO:0000256" key="3">
    <source>
        <dbReference type="ARBA" id="ARBA00022723"/>
    </source>
</evidence>
<dbReference type="GO" id="GO:0046872">
    <property type="term" value="F:metal ion binding"/>
    <property type="evidence" value="ECO:0007669"/>
    <property type="project" value="UniProtKB-KW"/>
</dbReference>
<dbReference type="PANTHER" id="PTHR43578:SF3">
    <property type="entry name" value="NADH-QUINONE OXIDOREDUCTASE SUBUNIT F"/>
    <property type="match status" value="1"/>
</dbReference>
<protein>
    <submittedName>
        <fullName evidence="7">NADH-quinone oxidoreductase subunit NuoF</fullName>
    </submittedName>
</protein>
<dbReference type="Gene3D" id="3.10.20.600">
    <property type="match status" value="1"/>
</dbReference>
<name>A0A7V3RFM7_9BACT</name>
<dbReference type="SUPFAM" id="SSF52833">
    <property type="entry name" value="Thioredoxin-like"/>
    <property type="match status" value="1"/>
</dbReference>
<keyword evidence="4" id="KW-0408">Iron</keyword>
<dbReference type="InterPro" id="IPR011538">
    <property type="entry name" value="Nuo51_FMN-bd"/>
</dbReference>
<organism evidence="7">
    <name type="scientific">Mesoaciditoga lauensis</name>
    <dbReference type="NCBI Taxonomy" id="1495039"/>
    <lineage>
        <taxon>Bacteria</taxon>
        <taxon>Thermotogati</taxon>
        <taxon>Thermotogota</taxon>
        <taxon>Thermotogae</taxon>
        <taxon>Mesoaciditogales</taxon>
        <taxon>Mesoaciditogaceae</taxon>
        <taxon>Mesoaciditoga</taxon>
    </lineage>
</organism>
<comment type="caution">
    <text evidence="7">The sequence shown here is derived from an EMBL/GenBank/DDBJ whole genome shotgun (WGS) entry which is preliminary data.</text>
</comment>
<keyword evidence="2" id="KW-0004">4Fe-4S</keyword>
<dbReference type="Gene3D" id="6.10.250.1450">
    <property type="match status" value="1"/>
</dbReference>
<gene>
    <name evidence="7" type="primary">nuoF</name>
    <name evidence="7" type="ORF">ENX73_06350</name>
</gene>
<evidence type="ECO:0000256" key="4">
    <source>
        <dbReference type="ARBA" id="ARBA00023004"/>
    </source>
</evidence>
<dbReference type="SMART" id="SM00928">
    <property type="entry name" value="NADH_4Fe-4S"/>
    <property type="match status" value="1"/>
</dbReference>
<accession>A0A7V3RFM7</accession>
<dbReference type="FunFam" id="1.20.1440.230:FF:000001">
    <property type="entry name" value="Mitochondrial NADH dehydrogenase flavoprotein 1"/>
    <property type="match status" value="1"/>
</dbReference>
<dbReference type="GO" id="GO:0008137">
    <property type="term" value="F:NADH dehydrogenase (ubiquinone) activity"/>
    <property type="evidence" value="ECO:0007669"/>
    <property type="project" value="InterPro"/>
</dbReference>
<evidence type="ECO:0000256" key="1">
    <source>
        <dbReference type="ARBA" id="ARBA00007523"/>
    </source>
</evidence>
<dbReference type="SUPFAM" id="SSF140490">
    <property type="entry name" value="Nqo1C-terminal domain-like"/>
    <property type="match status" value="1"/>
</dbReference>
<dbReference type="NCBIfam" id="NF010120">
    <property type="entry name" value="PRK13596.1"/>
    <property type="match status" value="1"/>
</dbReference>
<dbReference type="InterPro" id="IPR037225">
    <property type="entry name" value="Nuo51_FMN-bd_sf"/>
</dbReference>
<evidence type="ECO:0000256" key="2">
    <source>
        <dbReference type="ARBA" id="ARBA00022485"/>
    </source>
</evidence>
<dbReference type="Pfam" id="PF01512">
    <property type="entry name" value="Complex1_51K"/>
    <property type="match status" value="1"/>
</dbReference>
<dbReference type="SUPFAM" id="SSF142984">
    <property type="entry name" value="Nqo1 middle domain-like"/>
    <property type="match status" value="1"/>
</dbReference>
<dbReference type="InterPro" id="IPR001949">
    <property type="entry name" value="NADH-UbQ_OxRdtase_51kDa_CS"/>
</dbReference>
<dbReference type="Gene3D" id="1.20.1440.230">
    <property type="entry name" value="NADH-ubiquinone oxidoreductase 51kDa subunit, iron-sulphur binding domain"/>
    <property type="match status" value="1"/>
</dbReference>